<dbReference type="InterPro" id="IPR022830">
    <property type="entry name" value="Indigdn_synthA-like"/>
</dbReference>
<proteinExistence type="inferred from homology"/>
<dbReference type="Proteomes" id="UP000239899">
    <property type="component" value="Unassembled WGS sequence"/>
</dbReference>
<dbReference type="HAMAP" id="MF_01876">
    <property type="entry name" value="PsiMP_glycosidase"/>
    <property type="match status" value="1"/>
</dbReference>
<keyword evidence="1" id="KW-0479">Metal-binding</keyword>
<dbReference type="GO" id="GO:0046872">
    <property type="term" value="F:metal ion binding"/>
    <property type="evidence" value="ECO:0007669"/>
    <property type="project" value="UniProtKB-KW"/>
</dbReference>
<keyword evidence="2" id="KW-0378">Hydrolase</keyword>
<dbReference type="Gene3D" id="3.40.1790.10">
    <property type="entry name" value="Indigoidine synthase domain"/>
    <property type="match status" value="1"/>
</dbReference>
<keyword evidence="3" id="KW-0464">Manganese</keyword>
<dbReference type="EMBL" id="LHPG02000003">
    <property type="protein sequence ID" value="PRW60125.1"/>
    <property type="molecule type" value="Genomic_DNA"/>
</dbReference>
<feature type="compositionally biased region" description="Low complexity" evidence="6">
    <location>
        <begin position="35"/>
        <end position="50"/>
    </location>
</feature>
<dbReference type="GO" id="GO:0004730">
    <property type="term" value="F:pseudouridylate synthase activity"/>
    <property type="evidence" value="ECO:0007669"/>
    <property type="project" value="InterPro"/>
</dbReference>
<evidence type="ECO:0000256" key="5">
    <source>
        <dbReference type="ARBA" id="ARBA00023295"/>
    </source>
</evidence>
<dbReference type="OrthoDB" id="198885at2759"/>
<keyword evidence="8" id="KW-1185">Reference proteome</keyword>
<evidence type="ECO:0000256" key="6">
    <source>
        <dbReference type="SAM" id="MobiDB-lite"/>
    </source>
</evidence>
<gene>
    <name evidence="7" type="ORF">C2E21_1963</name>
</gene>
<keyword evidence="4" id="KW-0456">Lyase</keyword>
<dbReference type="AlphaFoldDB" id="A0A2P6U1E5"/>
<dbReference type="InterPro" id="IPR007342">
    <property type="entry name" value="PsuG"/>
</dbReference>
<dbReference type="PANTHER" id="PTHR42909:SF1">
    <property type="entry name" value="CARBOHYDRATE KINASE PFKB DOMAIN-CONTAINING PROTEIN"/>
    <property type="match status" value="1"/>
</dbReference>
<dbReference type="SUPFAM" id="SSF110581">
    <property type="entry name" value="Indigoidine synthase A-like"/>
    <property type="match status" value="1"/>
</dbReference>
<organism evidence="7 8">
    <name type="scientific">Chlorella sorokiniana</name>
    <name type="common">Freshwater green alga</name>
    <dbReference type="NCBI Taxonomy" id="3076"/>
    <lineage>
        <taxon>Eukaryota</taxon>
        <taxon>Viridiplantae</taxon>
        <taxon>Chlorophyta</taxon>
        <taxon>core chlorophytes</taxon>
        <taxon>Trebouxiophyceae</taxon>
        <taxon>Chlorellales</taxon>
        <taxon>Chlorellaceae</taxon>
        <taxon>Chlorella clade</taxon>
        <taxon>Chlorella</taxon>
    </lineage>
</organism>
<dbReference type="STRING" id="3076.A0A2P6U1E5"/>
<protein>
    <submittedName>
        <fullName evidence="7">Pseudouridine-metabolizing bifunctional</fullName>
    </submittedName>
</protein>
<dbReference type="PANTHER" id="PTHR42909">
    <property type="entry name" value="ZGC:136858"/>
    <property type="match status" value="1"/>
</dbReference>
<name>A0A2P6U1E5_CHLSO</name>
<reference evidence="7 8" key="1">
    <citation type="journal article" date="2018" name="Plant J.">
        <title>Genome sequences of Chlorella sorokiniana UTEX 1602 and Micractinium conductrix SAG 241.80: implications to maltose excretion by a green alga.</title>
        <authorList>
            <person name="Arriola M.B."/>
            <person name="Velmurugan N."/>
            <person name="Zhang Y."/>
            <person name="Plunkett M.H."/>
            <person name="Hondzo H."/>
            <person name="Barney B.M."/>
        </authorList>
    </citation>
    <scope>NUCLEOTIDE SEQUENCE [LARGE SCALE GENOMIC DNA]</scope>
    <source>
        <strain evidence="8">UTEX 1602</strain>
    </source>
</reference>
<dbReference type="Pfam" id="PF04227">
    <property type="entry name" value="Indigoidine_A"/>
    <property type="match status" value="1"/>
</dbReference>
<evidence type="ECO:0000313" key="7">
    <source>
        <dbReference type="EMBL" id="PRW60125.1"/>
    </source>
</evidence>
<evidence type="ECO:0000313" key="8">
    <source>
        <dbReference type="Proteomes" id="UP000239899"/>
    </source>
</evidence>
<dbReference type="GO" id="GO:0005737">
    <property type="term" value="C:cytoplasm"/>
    <property type="evidence" value="ECO:0007669"/>
    <property type="project" value="TreeGrafter"/>
</dbReference>
<comment type="caution">
    <text evidence="7">The sequence shown here is derived from an EMBL/GenBank/DDBJ whole genome shotgun (WGS) entry which is preliminary data.</text>
</comment>
<evidence type="ECO:0000256" key="3">
    <source>
        <dbReference type="ARBA" id="ARBA00023211"/>
    </source>
</evidence>
<feature type="region of interest" description="Disordered" evidence="6">
    <location>
        <begin position="29"/>
        <end position="50"/>
    </location>
</feature>
<accession>A0A2P6U1E5</accession>
<keyword evidence="5" id="KW-0326">Glycosidase</keyword>
<evidence type="ECO:0000256" key="4">
    <source>
        <dbReference type="ARBA" id="ARBA00023239"/>
    </source>
</evidence>
<dbReference type="GO" id="GO:0016798">
    <property type="term" value="F:hydrolase activity, acting on glycosyl bonds"/>
    <property type="evidence" value="ECO:0007669"/>
    <property type="project" value="UniProtKB-KW"/>
</dbReference>
<sequence length="361" mass="36403">MTSNSPWEQRIALLARHLSGGNLHRDQNQAQGLQAAPTAGQARGSAAAPAATGGGVAVSAEVAAALAAGRPVVALESTIISHGMPYPQNLETAKQVEGVVRAHGAVPATIAVLGGVPHVGLTPSQLERLAGAGTSVRKVSRRDLPLVCALGLDGATTVSATMLLAARAGIAVFVTGGIGGVHRGGEASMDISADLTELGRTPVAVICAGAKSVLDIPRTLEFLETQGVCVAAYGADEFPAFFTRHSGCRAPARVDTPQQAAAMIAASQRLQLGGGMVLGVPIPEQHAAAGAAVEAAISQALQEAEQQGVKGNEVTPFLLQRIRELTGGKSLESNIALVKHNAAVGAQVSAALAARQGQAAL</sequence>
<evidence type="ECO:0000256" key="1">
    <source>
        <dbReference type="ARBA" id="ARBA00022723"/>
    </source>
</evidence>
<evidence type="ECO:0000256" key="2">
    <source>
        <dbReference type="ARBA" id="ARBA00022801"/>
    </source>
</evidence>